<dbReference type="SMART" id="SM00066">
    <property type="entry name" value="GAL4"/>
    <property type="match status" value="1"/>
</dbReference>
<evidence type="ECO:0000256" key="5">
    <source>
        <dbReference type="ARBA" id="ARBA00023163"/>
    </source>
</evidence>
<keyword evidence="4" id="KW-0238">DNA-binding</keyword>
<keyword evidence="3" id="KW-0805">Transcription regulation</keyword>
<dbReference type="Proteomes" id="UP000799767">
    <property type="component" value="Unassembled WGS sequence"/>
</dbReference>
<keyword evidence="9" id="KW-1185">Reference proteome</keyword>
<proteinExistence type="predicted"/>
<organism evidence="8 9">
    <name type="scientific">Neohortaea acidophila</name>
    <dbReference type="NCBI Taxonomy" id="245834"/>
    <lineage>
        <taxon>Eukaryota</taxon>
        <taxon>Fungi</taxon>
        <taxon>Dikarya</taxon>
        <taxon>Ascomycota</taxon>
        <taxon>Pezizomycotina</taxon>
        <taxon>Dothideomycetes</taxon>
        <taxon>Dothideomycetidae</taxon>
        <taxon>Mycosphaerellales</taxon>
        <taxon>Teratosphaeriaceae</taxon>
        <taxon>Neohortaea</taxon>
    </lineage>
</organism>
<gene>
    <name evidence="8" type="ORF">BDY17DRAFT_323635</name>
</gene>
<dbReference type="CDD" id="cd00067">
    <property type="entry name" value="GAL4"/>
    <property type="match status" value="1"/>
</dbReference>
<evidence type="ECO:0000256" key="1">
    <source>
        <dbReference type="ARBA" id="ARBA00022723"/>
    </source>
</evidence>
<feature type="domain" description="Zn(2)-C6 fungal-type" evidence="7">
    <location>
        <begin position="13"/>
        <end position="41"/>
    </location>
</feature>
<dbReference type="OrthoDB" id="3598904at2759"/>
<dbReference type="InterPro" id="IPR052360">
    <property type="entry name" value="Transcr_Regulatory_Proteins"/>
</dbReference>
<evidence type="ECO:0000313" key="8">
    <source>
        <dbReference type="EMBL" id="KAF2484808.1"/>
    </source>
</evidence>
<dbReference type="InterPro" id="IPR001138">
    <property type="entry name" value="Zn2Cys6_DnaBD"/>
</dbReference>
<evidence type="ECO:0000256" key="2">
    <source>
        <dbReference type="ARBA" id="ARBA00022833"/>
    </source>
</evidence>
<dbReference type="GO" id="GO:0003677">
    <property type="term" value="F:DNA binding"/>
    <property type="evidence" value="ECO:0007669"/>
    <property type="project" value="UniProtKB-KW"/>
</dbReference>
<dbReference type="PROSITE" id="PS00463">
    <property type="entry name" value="ZN2_CY6_FUNGAL_1"/>
    <property type="match status" value="1"/>
</dbReference>
<dbReference type="GO" id="GO:0000981">
    <property type="term" value="F:DNA-binding transcription factor activity, RNA polymerase II-specific"/>
    <property type="evidence" value="ECO:0007669"/>
    <property type="project" value="InterPro"/>
</dbReference>
<sequence>MPPPKKLLKVKTGCVTCKIRKVKCDEGKPQCSRCTDTGRKCDGYRASTEITSRPKKLPDQASLLVVLSPIKNASALSSDLRDDEKLWLAYFSSRAGPELSGLIDRDFWSRMLPQLSLREAPVRYAILAFSTSHAASASAFPQKISIQYYCQAISSLQSRINNGCTDMEVPLACCLLFVCLECLQVDRTGMLNQLQNGLNILDSMQSHDQDGQFIAVFKQKLRQIFARLDGQSTLLGKPVPTSPNAFCPTASQEAFADLFEAQLSLDDISSRSLNFVRHTNDSTVPGDRWPTVSQSLAQSRLQEQLLVWRLRLEKTVSSGGDDRAAKLLQIQGIASFIYLGACFQPLEMRYDAYRSDFVALIAAAESVLSESLPTFTLDVGIILPLYLTAYKCRDPQLRRKAIDLLQSFRGREGMWDSFIHSRIARRIVEIEESGMLIARYGATCAAMEQPPSTFMETDNSAVLTQWPEEQFRVADVELHRGPGEASLAKLVITVPAPGVPVGTEWIRWEEELVVPDVARVIE</sequence>
<reference evidence="8" key="1">
    <citation type="journal article" date="2020" name="Stud. Mycol.">
        <title>101 Dothideomycetes genomes: a test case for predicting lifestyles and emergence of pathogens.</title>
        <authorList>
            <person name="Haridas S."/>
            <person name="Albert R."/>
            <person name="Binder M."/>
            <person name="Bloem J."/>
            <person name="Labutti K."/>
            <person name="Salamov A."/>
            <person name="Andreopoulos B."/>
            <person name="Baker S."/>
            <person name="Barry K."/>
            <person name="Bills G."/>
            <person name="Bluhm B."/>
            <person name="Cannon C."/>
            <person name="Castanera R."/>
            <person name="Culley D."/>
            <person name="Daum C."/>
            <person name="Ezra D."/>
            <person name="Gonzalez J."/>
            <person name="Henrissat B."/>
            <person name="Kuo A."/>
            <person name="Liang C."/>
            <person name="Lipzen A."/>
            <person name="Lutzoni F."/>
            <person name="Magnuson J."/>
            <person name="Mondo S."/>
            <person name="Nolan M."/>
            <person name="Ohm R."/>
            <person name="Pangilinan J."/>
            <person name="Park H.-J."/>
            <person name="Ramirez L."/>
            <person name="Alfaro M."/>
            <person name="Sun H."/>
            <person name="Tritt A."/>
            <person name="Yoshinaga Y."/>
            <person name="Zwiers L.-H."/>
            <person name="Turgeon B."/>
            <person name="Goodwin S."/>
            <person name="Spatafora J."/>
            <person name="Crous P."/>
            <person name="Grigoriev I."/>
        </authorList>
    </citation>
    <scope>NUCLEOTIDE SEQUENCE</scope>
    <source>
        <strain evidence="8">CBS 113389</strain>
    </source>
</reference>
<dbReference type="Gene3D" id="4.10.240.10">
    <property type="entry name" value="Zn(2)-C6 fungal-type DNA-binding domain"/>
    <property type="match status" value="1"/>
</dbReference>
<protein>
    <recommendedName>
        <fullName evidence="7">Zn(2)-C6 fungal-type domain-containing protein</fullName>
    </recommendedName>
</protein>
<keyword evidence="2" id="KW-0862">Zinc</keyword>
<evidence type="ECO:0000313" key="9">
    <source>
        <dbReference type="Proteomes" id="UP000799767"/>
    </source>
</evidence>
<dbReference type="GO" id="GO:0008270">
    <property type="term" value="F:zinc ion binding"/>
    <property type="evidence" value="ECO:0007669"/>
    <property type="project" value="InterPro"/>
</dbReference>
<evidence type="ECO:0000256" key="3">
    <source>
        <dbReference type="ARBA" id="ARBA00023015"/>
    </source>
</evidence>
<accession>A0A6A6PXA7</accession>
<dbReference type="EMBL" id="MU001634">
    <property type="protein sequence ID" value="KAF2484808.1"/>
    <property type="molecule type" value="Genomic_DNA"/>
</dbReference>
<name>A0A6A6PXA7_9PEZI</name>
<dbReference type="AlphaFoldDB" id="A0A6A6PXA7"/>
<keyword evidence="6" id="KW-0539">Nucleus</keyword>
<dbReference type="RefSeq" id="XP_033591377.1">
    <property type="nucleotide sequence ID" value="XM_033737053.1"/>
</dbReference>
<evidence type="ECO:0000256" key="4">
    <source>
        <dbReference type="ARBA" id="ARBA00023125"/>
    </source>
</evidence>
<dbReference type="PANTHER" id="PTHR36206">
    <property type="entry name" value="ASPERCRYPTIN BIOSYNTHESIS CLUSTER-SPECIFIC TRANSCRIPTION REGULATOR ATNN-RELATED"/>
    <property type="match status" value="1"/>
</dbReference>
<evidence type="ECO:0000259" key="7">
    <source>
        <dbReference type="PROSITE" id="PS50048"/>
    </source>
</evidence>
<dbReference type="PANTHER" id="PTHR36206:SF12">
    <property type="entry name" value="ASPERCRYPTIN BIOSYNTHESIS CLUSTER-SPECIFIC TRANSCRIPTION REGULATOR ATNN-RELATED"/>
    <property type="match status" value="1"/>
</dbReference>
<dbReference type="GeneID" id="54478055"/>
<keyword evidence="5" id="KW-0804">Transcription</keyword>
<keyword evidence="1" id="KW-0479">Metal-binding</keyword>
<dbReference type="SUPFAM" id="SSF57701">
    <property type="entry name" value="Zn2/Cys6 DNA-binding domain"/>
    <property type="match status" value="1"/>
</dbReference>
<dbReference type="InterPro" id="IPR036864">
    <property type="entry name" value="Zn2-C6_fun-type_DNA-bd_sf"/>
</dbReference>
<dbReference type="PROSITE" id="PS50048">
    <property type="entry name" value="ZN2_CY6_FUNGAL_2"/>
    <property type="match status" value="1"/>
</dbReference>
<dbReference type="Pfam" id="PF00172">
    <property type="entry name" value="Zn_clus"/>
    <property type="match status" value="1"/>
</dbReference>
<evidence type="ECO:0000256" key="6">
    <source>
        <dbReference type="ARBA" id="ARBA00023242"/>
    </source>
</evidence>